<comment type="subunit">
    <text evidence="3">Component of the nuclear cap-binding complex (CBC), a heterodimer composed of Cbp80 and Cbp20 that interacts with m7GpppG-capped RNA.</text>
</comment>
<dbReference type="PANTHER" id="PTHR12412">
    <property type="entry name" value="CAP BINDING PROTEIN"/>
    <property type="match status" value="1"/>
</dbReference>
<evidence type="ECO:0000256" key="4">
    <source>
        <dbReference type="ARBA" id="ARBA00019879"/>
    </source>
</evidence>
<dbReference type="GO" id="GO:0005846">
    <property type="term" value="C:nuclear cap binding complex"/>
    <property type="evidence" value="ECO:0007669"/>
    <property type="project" value="InterPro"/>
</dbReference>
<dbReference type="GO" id="GO:0003729">
    <property type="term" value="F:mRNA binding"/>
    <property type="evidence" value="ECO:0007669"/>
    <property type="project" value="TreeGrafter"/>
</dbReference>
<feature type="domain" description="MIF4G" evidence="12">
    <location>
        <begin position="30"/>
        <end position="243"/>
    </location>
</feature>
<accession>T1KXW2</accession>
<dbReference type="GO" id="GO:0006370">
    <property type="term" value="P:7-methylguanosine mRNA capping"/>
    <property type="evidence" value="ECO:0007669"/>
    <property type="project" value="UniProtKB-KW"/>
</dbReference>
<dbReference type="InterPro" id="IPR015172">
    <property type="entry name" value="MIF4G-like_typ-1"/>
</dbReference>
<evidence type="ECO:0000256" key="3">
    <source>
        <dbReference type="ARBA" id="ARBA00011361"/>
    </source>
</evidence>
<evidence type="ECO:0000256" key="6">
    <source>
        <dbReference type="ARBA" id="ARBA00023042"/>
    </source>
</evidence>
<keyword evidence="5" id="KW-0507">mRNA processing</keyword>
<gene>
    <name evidence="13" type="primary">107368244</name>
</gene>
<dbReference type="Pfam" id="PF09090">
    <property type="entry name" value="MIF4G_like_2"/>
    <property type="match status" value="1"/>
</dbReference>
<dbReference type="HOGENOM" id="CLU_013207_0_0_1"/>
<dbReference type="OrthoDB" id="10252707at2759"/>
<dbReference type="GO" id="GO:0008380">
    <property type="term" value="P:RNA splicing"/>
    <property type="evidence" value="ECO:0007669"/>
    <property type="project" value="UniProtKB-KW"/>
</dbReference>
<evidence type="ECO:0000256" key="11">
    <source>
        <dbReference type="SAM" id="MobiDB-lite"/>
    </source>
</evidence>
<keyword evidence="14" id="KW-1185">Reference proteome</keyword>
<dbReference type="STRING" id="32264.T1KXW2"/>
<dbReference type="FunFam" id="1.25.40.180:FF:000010">
    <property type="entry name" value="Nuclear cap-binding protein subunit 1"/>
    <property type="match status" value="1"/>
</dbReference>
<dbReference type="OMA" id="CAAEGLM"/>
<dbReference type="PANTHER" id="PTHR12412:SF2">
    <property type="entry name" value="NUCLEAR CAP-BINDING PROTEIN SUBUNIT 1"/>
    <property type="match status" value="1"/>
</dbReference>
<evidence type="ECO:0000259" key="12">
    <source>
        <dbReference type="SMART" id="SM00543"/>
    </source>
</evidence>
<evidence type="ECO:0000313" key="14">
    <source>
        <dbReference type="Proteomes" id="UP000015104"/>
    </source>
</evidence>
<dbReference type="Proteomes" id="UP000015104">
    <property type="component" value="Unassembled WGS sequence"/>
</dbReference>
<feature type="region of interest" description="Disordered" evidence="11">
    <location>
        <begin position="1"/>
        <end position="27"/>
    </location>
</feature>
<dbReference type="InterPro" id="IPR003890">
    <property type="entry name" value="MIF4G-like_typ-3"/>
</dbReference>
<proteinExistence type="inferred from homology"/>
<reference evidence="14" key="1">
    <citation type="submission" date="2011-08" db="EMBL/GenBank/DDBJ databases">
        <authorList>
            <person name="Rombauts S."/>
        </authorList>
    </citation>
    <scope>NUCLEOTIDE SEQUENCE</scope>
    <source>
        <strain evidence="14">London</strain>
    </source>
</reference>
<reference evidence="13" key="2">
    <citation type="submission" date="2015-06" db="UniProtKB">
        <authorList>
            <consortium name="EnsemblMetazoa"/>
        </authorList>
    </citation>
    <scope>IDENTIFICATION</scope>
</reference>
<dbReference type="GO" id="GO:0005634">
    <property type="term" value="C:nucleus"/>
    <property type="evidence" value="ECO:0007669"/>
    <property type="project" value="UniProtKB-SubCell"/>
</dbReference>
<organism evidence="13 14">
    <name type="scientific">Tetranychus urticae</name>
    <name type="common">Two-spotted spider mite</name>
    <dbReference type="NCBI Taxonomy" id="32264"/>
    <lineage>
        <taxon>Eukaryota</taxon>
        <taxon>Metazoa</taxon>
        <taxon>Ecdysozoa</taxon>
        <taxon>Arthropoda</taxon>
        <taxon>Chelicerata</taxon>
        <taxon>Arachnida</taxon>
        <taxon>Acari</taxon>
        <taxon>Acariformes</taxon>
        <taxon>Trombidiformes</taxon>
        <taxon>Prostigmata</taxon>
        <taxon>Eleutherengona</taxon>
        <taxon>Raphignathae</taxon>
        <taxon>Tetranychoidea</taxon>
        <taxon>Tetranychidae</taxon>
        <taxon>Tetranychus</taxon>
    </lineage>
</organism>
<feature type="region of interest" description="Disordered" evidence="11">
    <location>
        <begin position="668"/>
        <end position="697"/>
    </location>
</feature>
<dbReference type="KEGG" id="tut:107368244"/>
<sequence length="795" mass="92412">MSKRRNWDDDPERPRKRYRNERPTEEEDIEDNLEHLIVKLGDRSTSALEKNLEELVEILDHDVSKSAKSNIIKIICDCVANLPEKTSIYATLVGLLNNKNYHVGGDIIEMLVKCFKDCTKACEWDKSLSYVRFFGDLVNCHVISHGSLMNLFETLVDVTMEDNIPQVRSDFFVYAVLSALPWVGYELCDKKEQDLEQLLNTIDNYMTKRSKVHHTALRVWYSDTPHPQEEYLDCLWSQITKLRSDKWEENHIYRPYINFSKALCEALQHNLPAITIPPHDASYTYPYPKVVFRLFDYTDCPDGPILPGAHSIDRYLIEQNIRWILSTHHRDLKTCSFSLIGLQGGHKFPLEYVLVETILAEIFALPTSKYLEIFYGSLLLKLCKMQPGSLPQVLAQAVEMIFDRLDTMNVACVDRFASWFAYHLSNFQYAWNWDDWSACLTLDPLHPKPKFVRECLLRCMRLSYHQRIAEIVPDGFKILLPDLPEPMNKYAVTDESIKIPGSGLSNQLNELIKNKTPIEEIMKTLDDLDNSTNAGDAEFTPHSLKIDVFLTVLLNAASKSFSHLFSALLKYNQILLSLNNSEDAQRCILNAIYEVWRRHPQLLVVLTDKLLKAGIVDFPAVANWIFSKELANDFTRSYIWEILHSTIRRHIKQVENLQKKLQELKEAKEKSEKAQSTDKDEKDIKEEKEVEPSNEEAIESLEEKVETALSDQKNLFLIVFQHFIMILSEHIQTCEAKGRSFKNHWFRWCIGRLQQVFEHHQHVFKYNSVLESLLFTNDIDAHILIIFRQFCSLQA</sequence>
<dbReference type="SUPFAM" id="SSF48371">
    <property type="entry name" value="ARM repeat"/>
    <property type="match status" value="3"/>
</dbReference>
<dbReference type="SMART" id="SM00543">
    <property type="entry name" value="MIF4G"/>
    <property type="match status" value="1"/>
</dbReference>
<evidence type="ECO:0000256" key="5">
    <source>
        <dbReference type="ARBA" id="ARBA00022664"/>
    </source>
</evidence>
<dbReference type="EMBL" id="CAEY01000697">
    <property type="status" value="NOT_ANNOTATED_CDS"/>
    <property type="molecule type" value="Genomic_DNA"/>
</dbReference>
<evidence type="ECO:0000256" key="7">
    <source>
        <dbReference type="ARBA" id="ARBA00023158"/>
    </source>
</evidence>
<dbReference type="Pfam" id="PF02854">
    <property type="entry name" value="MIF4G"/>
    <property type="match status" value="1"/>
</dbReference>
<dbReference type="GO" id="GO:0000339">
    <property type="term" value="F:RNA cap binding"/>
    <property type="evidence" value="ECO:0007669"/>
    <property type="project" value="InterPro"/>
</dbReference>
<evidence type="ECO:0000256" key="9">
    <source>
        <dbReference type="ARBA" id="ARBA00023242"/>
    </source>
</evidence>
<dbReference type="Pfam" id="PF09088">
    <property type="entry name" value="MIF4G_like"/>
    <property type="match status" value="1"/>
</dbReference>
<comment type="subcellular location">
    <subcellularLocation>
        <location evidence="1">Nucleus</location>
    </subcellularLocation>
</comment>
<name>T1KXW2_TETUR</name>
<dbReference type="GO" id="GO:0000184">
    <property type="term" value="P:nuclear-transcribed mRNA catabolic process, nonsense-mediated decay"/>
    <property type="evidence" value="ECO:0007669"/>
    <property type="project" value="TreeGrafter"/>
</dbReference>
<dbReference type="Gene3D" id="1.25.40.180">
    <property type="match status" value="3"/>
</dbReference>
<evidence type="ECO:0000256" key="2">
    <source>
        <dbReference type="ARBA" id="ARBA00007413"/>
    </source>
</evidence>
<dbReference type="GO" id="GO:0031053">
    <property type="term" value="P:primary miRNA processing"/>
    <property type="evidence" value="ECO:0007669"/>
    <property type="project" value="UniProtKB-ARBA"/>
</dbReference>
<comment type="similarity">
    <text evidence="2">Belongs to the NCBP1 family.</text>
</comment>
<keyword evidence="9" id="KW-0539">Nucleus</keyword>
<feature type="compositionally biased region" description="Basic and acidic residues" evidence="11">
    <location>
        <begin position="668"/>
        <end position="691"/>
    </location>
</feature>
<dbReference type="AlphaFoldDB" id="T1KXW2"/>
<dbReference type="InterPro" id="IPR015174">
    <property type="entry name" value="MIF4G-like_typ-2"/>
</dbReference>
<dbReference type="GO" id="GO:0006406">
    <property type="term" value="P:mRNA export from nucleus"/>
    <property type="evidence" value="ECO:0007669"/>
    <property type="project" value="InterPro"/>
</dbReference>
<dbReference type="InterPro" id="IPR027159">
    <property type="entry name" value="CBP80"/>
</dbReference>
<evidence type="ECO:0000313" key="13">
    <source>
        <dbReference type="EnsemblMetazoa" id="tetur26g01580.1"/>
    </source>
</evidence>
<evidence type="ECO:0000256" key="10">
    <source>
        <dbReference type="ARBA" id="ARBA00030965"/>
    </source>
</evidence>
<keyword evidence="6" id="KW-0506">mRNA capping</keyword>
<dbReference type="InterPro" id="IPR016024">
    <property type="entry name" value="ARM-type_fold"/>
</dbReference>
<evidence type="ECO:0000256" key="1">
    <source>
        <dbReference type="ARBA" id="ARBA00004123"/>
    </source>
</evidence>
<dbReference type="EnsemblMetazoa" id="tetur26g01580.1">
    <property type="protein sequence ID" value="tetur26g01580.1"/>
    <property type="gene ID" value="tetur26g01580"/>
</dbReference>
<evidence type="ECO:0000256" key="8">
    <source>
        <dbReference type="ARBA" id="ARBA00023187"/>
    </source>
</evidence>
<keyword evidence="7" id="KW-0943">RNA-mediated gene silencing</keyword>
<protein>
    <recommendedName>
        <fullName evidence="4">Nuclear cap-binding protein subunit 1</fullName>
    </recommendedName>
    <alternativeName>
        <fullName evidence="10">80 kDa nuclear cap-binding protein</fullName>
    </alternativeName>
</protein>
<dbReference type="FunFam" id="1.25.40.180:FF:000041">
    <property type="entry name" value="Nuclear cap-binding protein subunit 1"/>
    <property type="match status" value="1"/>
</dbReference>
<keyword evidence="8" id="KW-0508">mRNA splicing</keyword>
<dbReference type="eggNOG" id="KOG1104">
    <property type="taxonomic scope" value="Eukaryota"/>
</dbReference>